<dbReference type="GO" id="GO:0071949">
    <property type="term" value="F:FAD binding"/>
    <property type="evidence" value="ECO:0007669"/>
    <property type="project" value="TreeGrafter"/>
</dbReference>
<gene>
    <name evidence="10" type="primary">yitJ</name>
    <name evidence="10" type="ORF">AAX29_00251</name>
</gene>
<name>A0A1C0B9L3_9BACT</name>
<keyword evidence="10" id="KW-0489">Methyltransferase</keyword>
<evidence type="ECO:0000256" key="8">
    <source>
        <dbReference type="ARBA" id="ARBA00048628"/>
    </source>
</evidence>
<reference evidence="11" key="1">
    <citation type="submission" date="2015-05" db="EMBL/GenBank/DDBJ databases">
        <authorList>
            <person name="Rovetto F."/>
            <person name="Cocolin L."/>
            <person name="Illeghems K."/>
            <person name="Van Nieuwerburgh F."/>
            <person name="Houf K."/>
        </authorList>
    </citation>
    <scope>NUCLEOTIDE SEQUENCE [LARGE SCALE GENOMIC DNA]</scope>
    <source>
        <strain evidence="11">DU22</strain>
    </source>
</reference>
<protein>
    <recommendedName>
        <fullName evidence="9">Methylenetetrahydrofolate reductase</fullName>
    </recommendedName>
</protein>
<dbReference type="InterPro" id="IPR003171">
    <property type="entry name" value="Mehydrof_redctse-like"/>
</dbReference>
<keyword evidence="5 9" id="KW-0274">FAD</keyword>
<dbReference type="UniPathway" id="UPA00193"/>
<dbReference type="GO" id="GO:0008168">
    <property type="term" value="F:methyltransferase activity"/>
    <property type="evidence" value="ECO:0007669"/>
    <property type="project" value="UniProtKB-KW"/>
</dbReference>
<dbReference type="Gene3D" id="3.20.20.220">
    <property type="match status" value="1"/>
</dbReference>
<dbReference type="PANTHER" id="PTHR45754">
    <property type="entry name" value="METHYLENETETRAHYDROFOLATE REDUCTASE"/>
    <property type="match status" value="1"/>
</dbReference>
<dbReference type="CDD" id="cd00537">
    <property type="entry name" value="MTHFR"/>
    <property type="match status" value="1"/>
</dbReference>
<dbReference type="GO" id="GO:0009086">
    <property type="term" value="P:methionine biosynthetic process"/>
    <property type="evidence" value="ECO:0007669"/>
    <property type="project" value="TreeGrafter"/>
</dbReference>
<dbReference type="GO" id="GO:0106312">
    <property type="term" value="F:methylenetetrahydrofolate reductase (NADH) activity"/>
    <property type="evidence" value="ECO:0007669"/>
    <property type="project" value="UniProtKB-EC"/>
</dbReference>
<comment type="catalytic activity">
    <reaction evidence="8">
        <text>(6S)-5-methyl-5,6,7,8-tetrahydrofolate + NAD(+) = (6R)-5,10-methylene-5,6,7,8-tetrahydrofolate + NADH + H(+)</text>
        <dbReference type="Rhea" id="RHEA:19821"/>
        <dbReference type="ChEBI" id="CHEBI:15378"/>
        <dbReference type="ChEBI" id="CHEBI:15636"/>
        <dbReference type="ChEBI" id="CHEBI:18608"/>
        <dbReference type="ChEBI" id="CHEBI:57540"/>
        <dbReference type="ChEBI" id="CHEBI:57945"/>
        <dbReference type="EC" id="1.5.1.54"/>
    </reaction>
    <physiologicalReaction direction="right-to-left" evidence="8">
        <dbReference type="Rhea" id="RHEA:19823"/>
    </physiologicalReaction>
</comment>
<comment type="caution">
    <text evidence="10">The sequence shown here is derived from an EMBL/GenBank/DDBJ whole genome shotgun (WGS) entry which is preliminary data.</text>
</comment>
<dbReference type="PANTHER" id="PTHR45754:SF3">
    <property type="entry name" value="METHYLENETETRAHYDROFOLATE REDUCTASE (NADPH)"/>
    <property type="match status" value="1"/>
</dbReference>
<evidence type="ECO:0000256" key="4">
    <source>
        <dbReference type="ARBA" id="ARBA00022630"/>
    </source>
</evidence>
<accession>A0A1C0B9L3</accession>
<evidence type="ECO:0000313" key="10">
    <source>
        <dbReference type="EMBL" id="OCM00253.1"/>
    </source>
</evidence>
<evidence type="ECO:0000256" key="3">
    <source>
        <dbReference type="ARBA" id="ARBA00006743"/>
    </source>
</evidence>
<evidence type="ECO:0000256" key="6">
    <source>
        <dbReference type="ARBA" id="ARBA00023002"/>
    </source>
</evidence>
<dbReference type="EMBL" id="LCUJ01000001">
    <property type="protein sequence ID" value="OCM00253.1"/>
    <property type="molecule type" value="Genomic_DNA"/>
</dbReference>
<evidence type="ECO:0000256" key="7">
    <source>
        <dbReference type="ARBA" id="ARBA00034478"/>
    </source>
</evidence>
<organism evidence="10 11">
    <name type="scientific">Aliarcobacter thereius</name>
    <dbReference type="NCBI Taxonomy" id="544718"/>
    <lineage>
        <taxon>Bacteria</taxon>
        <taxon>Pseudomonadati</taxon>
        <taxon>Campylobacterota</taxon>
        <taxon>Epsilonproteobacteria</taxon>
        <taxon>Campylobacterales</taxon>
        <taxon>Arcobacteraceae</taxon>
        <taxon>Aliarcobacter</taxon>
    </lineage>
</organism>
<sequence length="304" mass="34603">MFEILIQKLQEDKFFTLETTPQHEPSMHNIIEKIKKFKIDSKVDGFTCTDNPLAKLKYSSLFAALKLQTEFKKPVIATMTMRDRNRIALQSDILGANDFDIRAILALTGDPAHMSDQPNSKGVFEANSLMLLKMIKSFNYGMDVSGRPFKIEPKQIFPFSVVNSYSKNFGSLEKKMHQKIQNGAVGVITQPVFDIENVKKLLESFENAKENVEGEKRKSQLILGLFPITKLRTALFLSAQVPGIHVPQLWIDELEKAHTISEEEEYKVGMQLSQNLFKEINKIHPKIHLMTSNNKFDVASELLS</sequence>
<comment type="cofactor">
    <cofactor evidence="1 9">
        <name>FAD</name>
        <dbReference type="ChEBI" id="CHEBI:57692"/>
    </cofactor>
</comment>
<dbReference type="GO" id="GO:0032259">
    <property type="term" value="P:methylation"/>
    <property type="evidence" value="ECO:0007669"/>
    <property type="project" value="UniProtKB-KW"/>
</dbReference>
<proteinExistence type="inferred from homology"/>
<dbReference type="GO" id="GO:0035999">
    <property type="term" value="P:tetrahydrofolate interconversion"/>
    <property type="evidence" value="ECO:0007669"/>
    <property type="project" value="UniProtKB-UniPathway"/>
</dbReference>
<dbReference type="Pfam" id="PF02219">
    <property type="entry name" value="MTHFR"/>
    <property type="match status" value="1"/>
</dbReference>
<evidence type="ECO:0000256" key="9">
    <source>
        <dbReference type="RuleBase" id="RU003862"/>
    </source>
</evidence>
<dbReference type="GO" id="GO:0005829">
    <property type="term" value="C:cytosol"/>
    <property type="evidence" value="ECO:0007669"/>
    <property type="project" value="TreeGrafter"/>
</dbReference>
<evidence type="ECO:0000256" key="5">
    <source>
        <dbReference type="ARBA" id="ARBA00022827"/>
    </source>
</evidence>
<dbReference type="PATRIC" id="fig|544718.51.peg.242"/>
<comment type="similarity">
    <text evidence="3 9">Belongs to the methylenetetrahydrofolate reductase family.</text>
</comment>
<comment type="pathway">
    <text evidence="2 9">One-carbon metabolism; tetrahydrofolate interconversion.</text>
</comment>
<keyword evidence="10" id="KW-0808">Transferase</keyword>
<dbReference type="STRING" id="544718.AAX25_00828"/>
<evidence type="ECO:0000256" key="1">
    <source>
        <dbReference type="ARBA" id="ARBA00001974"/>
    </source>
</evidence>
<dbReference type="InterPro" id="IPR029041">
    <property type="entry name" value="FAD-linked_oxidoreductase-like"/>
</dbReference>
<dbReference type="Proteomes" id="UP000093281">
    <property type="component" value="Unassembled WGS sequence"/>
</dbReference>
<evidence type="ECO:0000256" key="2">
    <source>
        <dbReference type="ARBA" id="ARBA00004777"/>
    </source>
</evidence>
<comment type="pathway">
    <text evidence="7">Amino-acid biosynthesis; L-methionine biosynthesis via de novo pathway.</text>
</comment>
<dbReference type="AlphaFoldDB" id="A0A1C0B9L3"/>
<keyword evidence="4 9" id="KW-0285">Flavoprotein</keyword>
<dbReference type="OrthoDB" id="9803687at2"/>
<dbReference type="SUPFAM" id="SSF51730">
    <property type="entry name" value="FAD-linked oxidoreductase"/>
    <property type="match status" value="1"/>
</dbReference>
<keyword evidence="6 9" id="KW-0560">Oxidoreductase</keyword>
<dbReference type="RefSeq" id="WP_066185266.1">
    <property type="nucleotide sequence ID" value="NZ_LCUJ01000001.1"/>
</dbReference>
<evidence type="ECO:0000313" key="11">
    <source>
        <dbReference type="Proteomes" id="UP000093281"/>
    </source>
</evidence>